<dbReference type="Gene3D" id="2.120.10.30">
    <property type="entry name" value="TolB, C-terminal domain"/>
    <property type="match status" value="1"/>
</dbReference>
<evidence type="ECO:0000259" key="2">
    <source>
        <dbReference type="Pfam" id="PF07995"/>
    </source>
</evidence>
<reference evidence="3 4" key="1">
    <citation type="submission" date="2013-05" db="EMBL/GenBank/DDBJ databases">
        <title>Complete genome sequence of the lipase-producing bacterium Photobacterium gaetbulicola Gung47.</title>
        <authorList>
            <person name="Kim Y.-O."/>
        </authorList>
    </citation>
    <scope>NUCLEOTIDE SEQUENCE [LARGE SCALE GENOMIC DNA]</scope>
    <source>
        <strain evidence="3 4">Gung47</strain>
    </source>
</reference>
<evidence type="ECO:0000313" key="3">
    <source>
        <dbReference type="EMBL" id="AJR08215.1"/>
    </source>
</evidence>
<dbReference type="AlphaFoldDB" id="A0A0C5WYV9"/>
<dbReference type="InterPro" id="IPR011042">
    <property type="entry name" value="6-blade_b-propeller_TolB-like"/>
</dbReference>
<sequence>MRYRPLATAMNTVRLALLSLIILAPPAKALSFPETVLEGSSLGMHYVVERIGQTNGVPWGMAFTPDQQLLITYREGNIRLLNPEDGSLQEVSGLPPIRQYGQGGLMDIARLDTTGNQPPDQRHNNAAPQTWYYFTYAKAHDGQAATTLARAKLSGTQLTQWQDLLVTQSFSDASRHFGSRIAFDNQGHVFFSIGDRAHRPNGQDLATHAGTILRLNLDGSTPEDNPFTDTPNALAEIWSFGHRNPQGLLFDPLTNRLWSNEHGPRGGDEINLITAGANYGWPVTSHGKEYWGPIAVGEATEKDGIVSPRKVYIPSIAPGSLLLYRGAAFPSWQGQLFSGALKLRHLNRVEITDNASIANEERLLEALEERIRALAVDDLGWLYLSADSGAIYRLRPRSR</sequence>
<feature type="signal peptide" evidence="1">
    <location>
        <begin position="1"/>
        <end position="29"/>
    </location>
</feature>
<dbReference type="STRING" id="658445.H744_2c1537"/>
<keyword evidence="4" id="KW-1185">Reference proteome</keyword>
<dbReference type="PANTHER" id="PTHR19328">
    <property type="entry name" value="HEDGEHOG-INTERACTING PROTEIN"/>
    <property type="match status" value="1"/>
</dbReference>
<dbReference type="InterPro" id="IPR011041">
    <property type="entry name" value="Quinoprot_gluc/sorb_DH_b-prop"/>
</dbReference>
<dbReference type="InterPro" id="IPR012938">
    <property type="entry name" value="Glc/Sorbosone_DH"/>
</dbReference>
<name>A0A0C5WYV9_9GAMM</name>
<evidence type="ECO:0000313" key="4">
    <source>
        <dbReference type="Proteomes" id="UP000032303"/>
    </source>
</evidence>
<feature type="chain" id="PRO_5002184716" evidence="1">
    <location>
        <begin position="30"/>
        <end position="399"/>
    </location>
</feature>
<dbReference type="PANTHER" id="PTHR19328:SF75">
    <property type="entry name" value="ALDOSE SUGAR DEHYDROGENASE YLII"/>
    <property type="match status" value="1"/>
</dbReference>
<keyword evidence="1" id="KW-0732">Signal</keyword>
<dbReference type="HOGENOM" id="CLU_012253_1_0_6"/>
<proteinExistence type="predicted"/>
<dbReference type="EMBL" id="CP005974">
    <property type="protein sequence ID" value="AJR08215.1"/>
    <property type="molecule type" value="Genomic_DNA"/>
</dbReference>
<dbReference type="SUPFAM" id="SSF50952">
    <property type="entry name" value="Soluble quinoprotein glucose dehydrogenase"/>
    <property type="match status" value="1"/>
</dbReference>
<dbReference type="Proteomes" id="UP000032303">
    <property type="component" value="Chromosome 2"/>
</dbReference>
<dbReference type="KEGG" id="pgb:H744_2c1537"/>
<gene>
    <name evidence="3" type="ORF">H744_2c1537</name>
</gene>
<protein>
    <submittedName>
        <fullName evidence="3">Glucose dehydrogenase</fullName>
    </submittedName>
</protein>
<feature type="domain" description="Glucose/Sorbosone dehydrogenase" evidence="2">
    <location>
        <begin position="58"/>
        <end position="392"/>
    </location>
</feature>
<dbReference type="PATRIC" id="fig|658445.3.peg.3453"/>
<dbReference type="Pfam" id="PF07995">
    <property type="entry name" value="GSDH"/>
    <property type="match status" value="1"/>
</dbReference>
<accession>A0A0C5WYV9</accession>
<organism evidence="3 4">
    <name type="scientific">Photobacterium gaetbulicola Gung47</name>
    <dbReference type="NCBI Taxonomy" id="658445"/>
    <lineage>
        <taxon>Bacteria</taxon>
        <taxon>Pseudomonadati</taxon>
        <taxon>Pseudomonadota</taxon>
        <taxon>Gammaproteobacteria</taxon>
        <taxon>Vibrionales</taxon>
        <taxon>Vibrionaceae</taxon>
        <taxon>Photobacterium</taxon>
    </lineage>
</organism>
<evidence type="ECO:0000256" key="1">
    <source>
        <dbReference type="SAM" id="SignalP"/>
    </source>
</evidence>